<feature type="non-terminal residue" evidence="5">
    <location>
        <position position="820"/>
    </location>
</feature>
<name>A0A819RLK1_9BILA</name>
<dbReference type="SMART" id="SM00454">
    <property type="entry name" value="SAM"/>
    <property type="match status" value="2"/>
</dbReference>
<dbReference type="SUPFAM" id="SSF47769">
    <property type="entry name" value="SAM/Pointed domain"/>
    <property type="match status" value="2"/>
</dbReference>
<feature type="region of interest" description="Disordered" evidence="3">
    <location>
        <begin position="293"/>
        <end position="315"/>
    </location>
</feature>
<dbReference type="Pfam" id="PF00536">
    <property type="entry name" value="SAM_1"/>
    <property type="match status" value="1"/>
</dbReference>
<dbReference type="PANTHER" id="PTHR16154:SF6">
    <property type="entry name" value="SPINOPHILIN, ISOFORM J"/>
    <property type="match status" value="1"/>
</dbReference>
<dbReference type="Pfam" id="PF07647">
    <property type="entry name" value="SAM_2"/>
    <property type="match status" value="1"/>
</dbReference>
<comment type="caution">
    <text evidence="5">The sequence shown here is derived from an EMBL/GenBank/DDBJ whole genome shotgun (WGS) entry which is preliminary data.</text>
</comment>
<protein>
    <recommendedName>
        <fullName evidence="4">SAM domain-containing protein</fullName>
    </recommendedName>
</protein>
<dbReference type="InterPro" id="IPR043446">
    <property type="entry name" value="Neurabin-like"/>
</dbReference>
<keyword evidence="6" id="KW-1185">Reference proteome</keyword>
<keyword evidence="2" id="KW-0175">Coiled coil</keyword>
<feature type="compositionally biased region" description="Polar residues" evidence="3">
    <location>
        <begin position="297"/>
        <end position="311"/>
    </location>
</feature>
<evidence type="ECO:0000256" key="2">
    <source>
        <dbReference type="ARBA" id="ARBA00023054"/>
    </source>
</evidence>
<evidence type="ECO:0000313" key="5">
    <source>
        <dbReference type="EMBL" id="CAF4043983.1"/>
    </source>
</evidence>
<evidence type="ECO:0000256" key="3">
    <source>
        <dbReference type="SAM" id="MobiDB-lite"/>
    </source>
</evidence>
<dbReference type="PROSITE" id="PS50105">
    <property type="entry name" value="SAM_DOMAIN"/>
    <property type="match status" value="2"/>
</dbReference>
<proteinExistence type="predicted"/>
<evidence type="ECO:0000256" key="1">
    <source>
        <dbReference type="ARBA" id="ARBA00022553"/>
    </source>
</evidence>
<dbReference type="EMBL" id="CAJOBG010003068">
    <property type="protein sequence ID" value="CAF4043983.1"/>
    <property type="molecule type" value="Genomic_DNA"/>
</dbReference>
<feature type="domain" description="SAM" evidence="4">
    <location>
        <begin position="104"/>
        <end position="135"/>
    </location>
</feature>
<dbReference type="AlphaFoldDB" id="A0A819RLK1"/>
<evidence type="ECO:0000259" key="4">
    <source>
        <dbReference type="PROSITE" id="PS50105"/>
    </source>
</evidence>
<dbReference type="PANTHER" id="PTHR16154">
    <property type="entry name" value="NEURABIN"/>
    <property type="match status" value="1"/>
</dbReference>
<dbReference type="InterPro" id="IPR001660">
    <property type="entry name" value="SAM"/>
</dbReference>
<feature type="domain" description="SAM" evidence="4">
    <location>
        <begin position="232"/>
        <end position="288"/>
    </location>
</feature>
<sequence length="820" mass="95245">MKVVTCTKCYRQTDTGEFQFLDPILSVEGAYTFELSVILIANERCRRCGKLIFAENLQKRCSASILLKQHAFACATCSVVLDYNVAEVVENVPFCNKHYSVARWSVEDVTEWLQQIDLEILEGQFRDSRIDGKKLLGKGFNEIYLKHFQLSSMDRKEFQKQRAKLKVCGSNEWNNRKPWDPPDEQPPIYPAPSMDDISHNIVPNPNILKKPLSIASSIGDLSMITTDNVTIWTVDDVANWLATINLHKYIDHFKNNEIDGNTLLNFDGEMENEMVPVGRDRLAFRQALKRLREEPNTTKSTKTHSSANENPSELYATPHVPWETTRFVYNAGVQQFSDELDPCFITIIDEPMNAHILLNDIMKHHTIKTYIVDSLKRYHAVDDIRIELPKCRQINYDETMNSRDSFTELIRILPHVTVRMLLISTMESLSHDSQRYLGNFIKRNDLPIPFTYYFHNNESNSIQYKINFNPLAEIQCLSTECLVIQIGSSTALGLGKTSLLPYIFRDKRKESLNTLGTQSIRSGCIDTLFGTIQIDQNREKSCVIFDVHGTLLSGINDTIIRALQQYVSLQFLYVTQADLDSKFLPYMINSSLSKPTVVCIFDEHYDAHLRDGHTNPIEQFRNRYKTEDWPHVHWLLIPTRNAWLRQSDNQQYDETERIQSLRAQLDRIFLQIESAITRQPLFRTIFAVQSLYWSLHNGTTSLNCPTYYFKIEDRLKQLFDPLSDTTDNLLIATPISYLQAKIRQSQTELFGKYTADEVARYERSLKTIDRISEHTQFFIDLLTKHTYIEMLISEKYLEQWRSIYESRLQSDLTSEKHKTI</sequence>
<evidence type="ECO:0000313" key="6">
    <source>
        <dbReference type="Proteomes" id="UP000663866"/>
    </source>
</evidence>
<dbReference type="Proteomes" id="UP000663866">
    <property type="component" value="Unassembled WGS sequence"/>
</dbReference>
<dbReference type="InterPro" id="IPR013761">
    <property type="entry name" value="SAM/pointed_sf"/>
</dbReference>
<keyword evidence="1" id="KW-0597">Phosphoprotein</keyword>
<reference evidence="5" key="1">
    <citation type="submission" date="2021-02" db="EMBL/GenBank/DDBJ databases">
        <authorList>
            <person name="Nowell W R."/>
        </authorList>
    </citation>
    <scope>NUCLEOTIDE SEQUENCE</scope>
</reference>
<dbReference type="Gene3D" id="1.10.150.50">
    <property type="entry name" value="Transcription Factor, Ets-1"/>
    <property type="match status" value="2"/>
</dbReference>
<gene>
    <name evidence="5" type="ORF">OVN521_LOCUS17566</name>
</gene>
<feature type="region of interest" description="Disordered" evidence="3">
    <location>
        <begin position="174"/>
        <end position="196"/>
    </location>
</feature>
<accession>A0A819RLK1</accession>
<organism evidence="5 6">
    <name type="scientific">Rotaria magnacalcarata</name>
    <dbReference type="NCBI Taxonomy" id="392030"/>
    <lineage>
        <taxon>Eukaryota</taxon>
        <taxon>Metazoa</taxon>
        <taxon>Spiralia</taxon>
        <taxon>Gnathifera</taxon>
        <taxon>Rotifera</taxon>
        <taxon>Eurotatoria</taxon>
        <taxon>Bdelloidea</taxon>
        <taxon>Philodinida</taxon>
        <taxon>Philodinidae</taxon>
        <taxon>Rotaria</taxon>
    </lineage>
</organism>